<dbReference type="Proteomes" id="UP000054107">
    <property type="component" value="Unassembled WGS sequence"/>
</dbReference>
<evidence type="ECO:0000256" key="2">
    <source>
        <dbReference type="SAM" id="Phobius"/>
    </source>
</evidence>
<evidence type="ECO:0000313" key="4">
    <source>
        <dbReference type="Proteomes" id="UP000054107"/>
    </source>
</evidence>
<keyword evidence="2" id="KW-0472">Membrane</keyword>
<dbReference type="AlphaFoldDB" id="A0A0B7NF60"/>
<feature type="region of interest" description="Disordered" evidence="1">
    <location>
        <begin position="123"/>
        <end position="164"/>
    </location>
</feature>
<keyword evidence="2" id="KW-1133">Transmembrane helix</keyword>
<feature type="transmembrane region" description="Helical" evidence="2">
    <location>
        <begin position="69"/>
        <end position="87"/>
    </location>
</feature>
<keyword evidence="4" id="KW-1185">Reference proteome</keyword>
<accession>A0A0B7NF60</accession>
<dbReference type="EMBL" id="LN730807">
    <property type="protein sequence ID" value="CEP13970.1"/>
    <property type="molecule type" value="Genomic_DNA"/>
</dbReference>
<evidence type="ECO:0000313" key="3">
    <source>
        <dbReference type="EMBL" id="CEP13970.1"/>
    </source>
</evidence>
<keyword evidence="2" id="KW-0812">Transmembrane</keyword>
<organism evidence="3 4">
    <name type="scientific">Parasitella parasitica</name>
    <dbReference type="NCBI Taxonomy" id="35722"/>
    <lineage>
        <taxon>Eukaryota</taxon>
        <taxon>Fungi</taxon>
        <taxon>Fungi incertae sedis</taxon>
        <taxon>Mucoromycota</taxon>
        <taxon>Mucoromycotina</taxon>
        <taxon>Mucoromycetes</taxon>
        <taxon>Mucorales</taxon>
        <taxon>Mucorineae</taxon>
        <taxon>Mucoraceae</taxon>
        <taxon>Parasitella</taxon>
    </lineage>
</organism>
<gene>
    <name evidence="3" type="primary">PARPA_08120.1 scaffold 32009</name>
</gene>
<sequence>MKQNTSKLKSIAECLPNKLLKTGEENTIVTVHMCLSINNAQLALRKSINTTVNFPGYQQLLKSSNNMQIKLLSIASLAFFVAAAFAAPSNVDFGALAPSTGDADGVEGGVAARSVAVADVDYDVPEGTPAVGPVTPPASGSEGDDAAGSEGGGSDIGADASEGA</sequence>
<proteinExistence type="predicted"/>
<protein>
    <submittedName>
        <fullName evidence="3">Uncharacterized protein</fullName>
    </submittedName>
</protein>
<reference evidence="3 4" key="1">
    <citation type="submission" date="2014-09" db="EMBL/GenBank/DDBJ databases">
        <authorList>
            <person name="Ellenberger Sabrina"/>
        </authorList>
    </citation>
    <scope>NUCLEOTIDE SEQUENCE [LARGE SCALE GENOMIC DNA]</scope>
    <source>
        <strain evidence="3 4">CBS 412.66</strain>
    </source>
</reference>
<name>A0A0B7NF60_9FUNG</name>
<evidence type="ECO:0000256" key="1">
    <source>
        <dbReference type="SAM" id="MobiDB-lite"/>
    </source>
</evidence>